<name>A0A1M5IL62_9HYPH</name>
<evidence type="ECO:0000313" key="2">
    <source>
        <dbReference type="EMBL" id="SHG29011.1"/>
    </source>
</evidence>
<proteinExistence type="predicted"/>
<reference evidence="2 3" key="1">
    <citation type="submission" date="2016-11" db="EMBL/GenBank/DDBJ databases">
        <authorList>
            <person name="Jaros S."/>
            <person name="Januszkiewicz K."/>
            <person name="Wedrychowicz H."/>
        </authorList>
    </citation>
    <scope>NUCLEOTIDE SEQUENCE [LARGE SCALE GENOMIC DNA]</scope>
    <source>
        <strain evidence="2 3">DSM 19436</strain>
    </source>
</reference>
<organism evidence="2 3">
    <name type="scientific">Kaistia soli DSM 19436</name>
    <dbReference type="NCBI Taxonomy" id="1122133"/>
    <lineage>
        <taxon>Bacteria</taxon>
        <taxon>Pseudomonadati</taxon>
        <taxon>Pseudomonadota</taxon>
        <taxon>Alphaproteobacteria</taxon>
        <taxon>Hyphomicrobiales</taxon>
        <taxon>Kaistiaceae</taxon>
        <taxon>Kaistia</taxon>
    </lineage>
</organism>
<dbReference type="AlphaFoldDB" id="A0A1M5IL62"/>
<dbReference type="RefSeq" id="WP_139251530.1">
    <property type="nucleotide sequence ID" value="NZ_FQUP01000004.1"/>
</dbReference>
<evidence type="ECO:0000256" key="1">
    <source>
        <dbReference type="SAM" id="SignalP"/>
    </source>
</evidence>
<accession>A0A1M5IL62</accession>
<dbReference type="EMBL" id="FQUP01000004">
    <property type="protein sequence ID" value="SHG29011.1"/>
    <property type="molecule type" value="Genomic_DNA"/>
</dbReference>
<keyword evidence="3" id="KW-1185">Reference proteome</keyword>
<dbReference type="Proteomes" id="UP000184485">
    <property type="component" value="Unassembled WGS sequence"/>
</dbReference>
<gene>
    <name evidence="2" type="ORF">SAMN02745157_3927</name>
</gene>
<protein>
    <submittedName>
        <fullName evidence="2">Uncharacterized protein</fullName>
    </submittedName>
</protein>
<keyword evidence="1" id="KW-0732">Signal</keyword>
<sequence length="235" mass="24852">MIGLRTIAVAAFFLTAGHAVAGDVDTVRGALRGFDFGRYMEGACVDHAVPGWSGYPTRLCTYSVRGASRPAQVVLLDADDAQLSRWIASACRAARTNDLIFCARKLARQIRDQSGAQFPVAGIVLEDMDGDGVPNQFAFRDGVTAVVPGVTNGKAGPPTPAETEAGLTAAPTAARKFARIAGTTREQFTSYRGAGDVAGLAWLAAVRTAYQAAWRADDNDLVSAFAVVNRRSLSR</sequence>
<feature type="signal peptide" evidence="1">
    <location>
        <begin position="1"/>
        <end position="21"/>
    </location>
</feature>
<feature type="chain" id="PRO_5012386684" evidence="1">
    <location>
        <begin position="22"/>
        <end position="235"/>
    </location>
</feature>
<evidence type="ECO:0000313" key="3">
    <source>
        <dbReference type="Proteomes" id="UP000184485"/>
    </source>
</evidence>
<dbReference type="OrthoDB" id="8452253at2"/>